<dbReference type="SMART" id="SM00213">
    <property type="entry name" value="UBQ"/>
    <property type="match status" value="9"/>
</dbReference>
<dbReference type="VEuPathDB" id="FungiDB:HpaG808135"/>
<dbReference type="GO" id="GO:0005634">
    <property type="term" value="C:nucleus"/>
    <property type="evidence" value="ECO:0007669"/>
    <property type="project" value="UniProtKB-SubCell"/>
</dbReference>
<feature type="compositionally biased region" description="Polar residues" evidence="7">
    <location>
        <begin position="51"/>
        <end position="64"/>
    </location>
</feature>
<dbReference type="InterPro" id="IPR019956">
    <property type="entry name" value="Ubiquitin_dom"/>
</dbReference>
<name>M4BNZ7_HYAAE</name>
<keyword evidence="11" id="KW-1185">Reference proteome</keyword>
<evidence type="ECO:0000259" key="9">
    <source>
        <dbReference type="PROSITE" id="PS50053"/>
    </source>
</evidence>
<evidence type="ECO:0000256" key="4">
    <source>
        <dbReference type="ARBA" id="ARBA00022499"/>
    </source>
</evidence>
<evidence type="ECO:0000256" key="3">
    <source>
        <dbReference type="ARBA" id="ARBA00022490"/>
    </source>
</evidence>
<feature type="domain" description="Ubiquitin-like" evidence="9">
    <location>
        <begin position="548"/>
        <end position="623"/>
    </location>
</feature>
<dbReference type="PROSITE" id="PS00299">
    <property type="entry name" value="UBIQUITIN_1"/>
    <property type="match status" value="9"/>
</dbReference>
<dbReference type="PROSITE" id="PS50053">
    <property type="entry name" value="UBIQUITIN_2"/>
    <property type="match status" value="9"/>
</dbReference>
<feature type="domain" description="Ubiquitin-like" evidence="9">
    <location>
        <begin position="396"/>
        <end position="471"/>
    </location>
</feature>
<dbReference type="eggNOG" id="KOG0001">
    <property type="taxonomic scope" value="Eukaryota"/>
</dbReference>
<dbReference type="HOGENOM" id="CLU_010412_1_1_1"/>
<dbReference type="SUPFAM" id="SSF54236">
    <property type="entry name" value="Ubiquitin-like"/>
    <property type="match status" value="9"/>
</dbReference>
<dbReference type="InterPro" id="IPR029071">
    <property type="entry name" value="Ubiquitin-like_domsf"/>
</dbReference>
<comment type="subcellular location">
    <subcellularLocation>
        <location evidence="2">Cytoplasm</location>
    </subcellularLocation>
    <subcellularLocation>
        <location evidence="1">Nucleus</location>
    </subcellularLocation>
</comment>
<feature type="domain" description="Ubiquitin-like" evidence="9">
    <location>
        <begin position="320"/>
        <end position="395"/>
    </location>
</feature>
<evidence type="ECO:0000256" key="5">
    <source>
        <dbReference type="ARBA" id="ARBA00022843"/>
    </source>
</evidence>
<keyword evidence="3" id="KW-0963">Cytoplasm</keyword>
<dbReference type="InParanoid" id="M4BNZ7"/>
<keyword evidence="8" id="KW-0812">Transmembrane</keyword>
<dbReference type="PANTHER" id="PTHR10666">
    <property type="entry name" value="UBIQUITIN"/>
    <property type="match status" value="1"/>
</dbReference>
<feature type="transmembrane region" description="Helical" evidence="8">
    <location>
        <begin position="180"/>
        <end position="198"/>
    </location>
</feature>
<keyword evidence="4" id="KW-1017">Isopeptide bond</keyword>
<dbReference type="EnsemblProtists" id="HpaT808135">
    <property type="protein sequence ID" value="HpaP808135"/>
    <property type="gene ID" value="HpaG808135"/>
</dbReference>
<feature type="domain" description="Ubiquitin-like" evidence="9">
    <location>
        <begin position="472"/>
        <end position="547"/>
    </location>
</feature>
<evidence type="ECO:0000256" key="2">
    <source>
        <dbReference type="ARBA" id="ARBA00004496"/>
    </source>
</evidence>
<dbReference type="Gene3D" id="3.10.20.90">
    <property type="entry name" value="Phosphatidylinositol 3-kinase Catalytic Subunit, Chain A, domain 1"/>
    <property type="match status" value="9"/>
</dbReference>
<dbReference type="CDD" id="cd01803">
    <property type="entry name" value="Ubl_ubiquitin"/>
    <property type="match status" value="9"/>
</dbReference>
<feature type="domain" description="Ubiquitin-like" evidence="9">
    <location>
        <begin position="700"/>
        <end position="775"/>
    </location>
</feature>
<protein>
    <recommendedName>
        <fullName evidence="9">Ubiquitin-like domain-containing protein</fullName>
    </recommendedName>
</protein>
<feature type="domain" description="Ubiquitin-like" evidence="9">
    <location>
        <begin position="776"/>
        <end position="851"/>
    </location>
</feature>
<sequence>MDVSDKELEQPLVDAHGEAPLPRPGSTNARHAMYNPLVDASDEEEKEEPQTRCQGTHPQGQQQKMTYAAPSVHPYAVPPYQPHGYSGSIGNGWGGGQGEESRGDKGLLYRWVSTRWRSCFCVWFIGAAVIMYDLKSVVNGVSVEMYLPFLGNYIGRAATILFFAVLCAQTYEFASWTKFFVLYNLVVATLQGFVYFTTKTVTPSHSQADDLPDFPCAFRLHSPIFRLEHKRKKEDQDATDNFKMQIFVKTLTGKTITLDVEPSDSIDNVKQKIQDKEGIPPDQQRLIFAGKQLEDGRTLSDYNIQKESTLHLVLRLRGGMQIFVKTLTGKTITLDVEPSDSIDNVKQKIQDKEGIPPDQQRLIFAGKQLEDGRTLSDYNIQKESTLHLVLRLRGGMQIFVKTLTGKTITLDVEPSDSIDNVKQKIQDKEGIPPDQQRLIFAGKQLEDGRTLSDYNIQKESTLHLVLRLRGGMQIFVKTLTGKTITLDVEPSDSIDNVKQKIQDKEGIPPDQQRLIFAGKQLEDGRTLSDYNIQKESTLHLVLRLRGGMQIFVKTLTGKTITLDVEPSDSIDNVKQKIQDKEGIPPDQQRLIFAGKQLEDGRTLSDYNIQKESTLHLVLRLRGGMQIFVKTLTGKTITLDVEPSDSIDNVKQKIQDKEGIPPDQQRLIFAGKQLEDGRTLSDYNIQKESTLHLVLRLRGGMQIFVKTLTGKTITLDVEPSDSIDNVKQKIQDKEGIPPDQQRLIFAGKQLEDGRTLSDYNIQKESTLHLVLRLRGGMQIFVKTLTGKTITLDVEPSDSIDNVKQKIQDKEGIPPDQQRLIFAGKQLEDGRTLSDYNIQKESTLHLVLRLRGGMQIFVKTLTGKTITLDVEPSDSIDNVKQKIQDKEGIPPDQQRLIFAGKQLEDGRTLSDYNIQKESTLHLVLRLRGGN</sequence>
<dbReference type="AlphaFoldDB" id="M4BNZ7"/>
<keyword evidence="8" id="KW-0472">Membrane</keyword>
<feature type="domain" description="Ubiquitin-like" evidence="9">
    <location>
        <begin position="624"/>
        <end position="699"/>
    </location>
</feature>
<feature type="domain" description="Ubiquitin-like" evidence="9">
    <location>
        <begin position="244"/>
        <end position="319"/>
    </location>
</feature>
<dbReference type="InterPro" id="IPR050158">
    <property type="entry name" value="Ubiquitin_ubiquitin-like"/>
</dbReference>
<dbReference type="InterPro" id="IPR019954">
    <property type="entry name" value="Ubiquitin_CS"/>
</dbReference>
<dbReference type="PRINTS" id="PR00348">
    <property type="entry name" value="UBIQUITIN"/>
</dbReference>
<dbReference type="InterPro" id="IPR000626">
    <property type="entry name" value="Ubiquitin-like_dom"/>
</dbReference>
<dbReference type="STRING" id="559515.M4BNZ7"/>
<feature type="transmembrane region" description="Helical" evidence="8">
    <location>
        <begin position="146"/>
        <end position="168"/>
    </location>
</feature>
<accession>M4BNZ7</accession>
<evidence type="ECO:0000256" key="1">
    <source>
        <dbReference type="ARBA" id="ARBA00004123"/>
    </source>
</evidence>
<reference evidence="10" key="2">
    <citation type="submission" date="2015-06" db="UniProtKB">
        <authorList>
            <consortium name="EnsemblProtists"/>
        </authorList>
    </citation>
    <scope>IDENTIFICATION</scope>
    <source>
        <strain evidence="10">Emoy2</strain>
    </source>
</reference>
<feature type="region of interest" description="Disordered" evidence="7">
    <location>
        <begin position="1"/>
        <end position="64"/>
    </location>
</feature>
<feature type="domain" description="Ubiquitin-like" evidence="9">
    <location>
        <begin position="852"/>
        <end position="927"/>
    </location>
</feature>
<keyword evidence="5" id="KW-0832">Ubl conjugation</keyword>
<evidence type="ECO:0000256" key="7">
    <source>
        <dbReference type="SAM" id="MobiDB-lite"/>
    </source>
</evidence>
<reference evidence="11" key="1">
    <citation type="journal article" date="2010" name="Science">
        <title>Signatures of adaptation to obligate biotrophy in the Hyaloperonospora arabidopsidis genome.</title>
        <authorList>
            <person name="Baxter L."/>
            <person name="Tripathy S."/>
            <person name="Ishaque N."/>
            <person name="Boot N."/>
            <person name="Cabral A."/>
            <person name="Kemen E."/>
            <person name="Thines M."/>
            <person name="Ah-Fong A."/>
            <person name="Anderson R."/>
            <person name="Badejoko W."/>
            <person name="Bittner-Eddy P."/>
            <person name="Boore J.L."/>
            <person name="Chibucos M.C."/>
            <person name="Coates M."/>
            <person name="Dehal P."/>
            <person name="Delehaunty K."/>
            <person name="Dong S."/>
            <person name="Downton P."/>
            <person name="Dumas B."/>
            <person name="Fabro G."/>
            <person name="Fronick C."/>
            <person name="Fuerstenberg S.I."/>
            <person name="Fulton L."/>
            <person name="Gaulin E."/>
            <person name="Govers F."/>
            <person name="Hughes L."/>
            <person name="Humphray S."/>
            <person name="Jiang R.H."/>
            <person name="Judelson H."/>
            <person name="Kamoun S."/>
            <person name="Kyung K."/>
            <person name="Meijer H."/>
            <person name="Minx P."/>
            <person name="Morris P."/>
            <person name="Nelson J."/>
            <person name="Phuntumart V."/>
            <person name="Qutob D."/>
            <person name="Rehmany A."/>
            <person name="Rougon-Cardoso A."/>
            <person name="Ryden P."/>
            <person name="Torto-Alalibo T."/>
            <person name="Studholme D."/>
            <person name="Wang Y."/>
            <person name="Win J."/>
            <person name="Wood J."/>
            <person name="Clifton S.W."/>
            <person name="Rogers J."/>
            <person name="Van den Ackerveken G."/>
            <person name="Jones J.D."/>
            <person name="McDowell J.M."/>
            <person name="Beynon J."/>
            <person name="Tyler B.M."/>
        </authorList>
    </citation>
    <scope>NUCLEOTIDE SEQUENCE [LARGE SCALE GENOMIC DNA]</scope>
    <source>
        <strain evidence="11">Emoy2</strain>
    </source>
</reference>
<dbReference type="FunFam" id="3.10.20.90:FF:000158">
    <property type="entry name" value="Polyubiquitin 5"/>
    <property type="match status" value="9"/>
</dbReference>
<evidence type="ECO:0000256" key="6">
    <source>
        <dbReference type="ARBA" id="ARBA00023242"/>
    </source>
</evidence>
<dbReference type="GO" id="GO:0005737">
    <property type="term" value="C:cytoplasm"/>
    <property type="evidence" value="ECO:0007669"/>
    <property type="project" value="UniProtKB-SubCell"/>
</dbReference>
<dbReference type="OMA" id="CIWYCVY"/>
<dbReference type="EMBL" id="JH598476">
    <property type="status" value="NOT_ANNOTATED_CDS"/>
    <property type="molecule type" value="Genomic_DNA"/>
</dbReference>
<feature type="transmembrane region" description="Helical" evidence="8">
    <location>
        <begin position="116"/>
        <end position="134"/>
    </location>
</feature>
<keyword evidence="8" id="KW-1133">Transmembrane helix</keyword>
<proteinExistence type="predicted"/>
<organism evidence="10 11">
    <name type="scientific">Hyaloperonospora arabidopsidis (strain Emoy2)</name>
    <name type="common">Downy mildew agent</name>
    <name type="synonym">Peronospora arabidopsidis</name>
    <dbReference type="NCBI Taxonomy" id="559515"/>
    <lineage>
        <taxon>Eukaryota</taxon>
        <taxon>Sar</taxon>
        <taxon>Stramenopiles</taxon>
        <taxon>Oomycota</taxon>
        <taxon>Peronosporomycetes</taxon>
        <taxon>Peronosporales</taxon>
        <taxon>Peronosporaceae</taxon>
        <taxon>Hyaloperonospora</taxon>
    </lineage>
</organism>
<evidence type="ECO:0000313" key="10">
    <source>
        <dbReference type="EnsemblProtists" id="HpaP808135"/>
    </source>
</evidence>
<keyword evidence="6" id="KW-0539">Nucleus</keyword>
<dbReference type="Proteomes" id="UP000011713">
    <property type="component" value="Unassembled WGS sequence"/>
</dbReference>
<evidence type="ECO:0000256" key="8">
    <source>
        <dbReference type="SAM" id="Phobius"/>
    </source>
</evidence>
<dbReference type="Pfam" id="PF00240">
    <property type="entry name" value="ubiquitin"/>
    <property type="match status" value="9"/>
</dbReference>
<evidence type="ECO:0000313" key="11">
    <source>
        <dbReference type="Proteomes" id="UP000011713"/>
    </source>
</evidence>